<keyword evidence="4" id="KW-1185">Reference proteome</keyword>
<keyword evidence="2" id="KW-0472">Membrane</keyword>
<feature type="compositionally biased region" description="Polar residues" evidence="1">
    <location>
        <begin position="20"/>
        <end position="29"/>
    </location>
</feature>
<protein>
    <submittedName>
        <fullName evidence="3">Uncharacterized protein</fullName>
    </submittedName>
</protein>
<dbReference type="KEGG" id="ani:ANIA_03103"/>
<name>Q5B8M7_EMENI</name>
<feature type="transmembrane region" description="Helical" evidence="2">
    <location>
        <begin position="66"/>
        <end position="86"/>
    </location>
</feature>
<dbReference type="AlphaFoldDB" id="Q5B8M7"/>
<reference evidence="4" key="1">
    <citation type="journal article" date="2005" name="Nature">
        <title>Sequencing of Aspergillus nidulans and comparative analysis with A. fumigatus and A. oryzae.</title>
        <authorList>
            <person name="Galagan J.E."/>
            <person name="Calvo S.E."/>
            <person name="Cuomo C."/>
            <person name="Ma L.J."/>
            <person name="Wortman J.R."/>
            <person name="Batzoglou S."/>
            <person name="Lee S.I."/>
            <person name="Basturkmen M."/>
            <person name="Spevak C.C."/>
            <person name="Clutterbuck J."/>
            <person name="Kapitonov V."/>
            <person name="Jurka J."/>
            <person name="Scazzocchio C."/>
            <person name="Farman M."/>
            <person name="Butler J."/>
            <person name="Purcell S."/>
            <person name="Harris S."/>
            <person name="Braus G.H."/>
            <person name="Draht O."/>
            <person name="Busch S."/>
            <person name="D'Enfert C."/>
            <person name="Bouchier C."/>
            <person name="Goldman G.H."/>
            <person name="Bell-Pedersen D."/>
            <person name="Griffiths-Jones S."/>
            <person name="Doonan J.H."/>
            <person name="Yu J."/>
            <person name="Vienken K."/>
            <person name="Pain A."/>
            <person name="Freitag M."/>
            <person name="Selker E.U."/>
            <person name="Archer D.B."/>
            <person name="Penalva M.A."/>
            <person name="Oakley B.R."/>
            <person name="Momany M."/>
            <person name="Tanaka T."/>
            <person name="Kumagai T."/>
            <person name="Asai K."/>
            <person name="Machida M."/>
            <person name="Nierman W.C."/>
            <person name="Denning D.W."/>
            <person name="Caddick M."/>
            <person name="Hynes M."/>
            <person name="Paoletti M."/>
            <person name="Fischer R."/>
            <person name="Miller B."/>
            <person name="Dyer P."/>
            <person name="Sachs M.S."/>
            <person name="Osmani S.A."/>
            <person name="Birren B.W."/>
        </authorList>
    </citation>
    <scope>NUCLEOTIDE SEQUENCE [LARGE SCALE GENOMIC DNA]</scope>
    <source>
        <strain evidence="4">FGSC A4 / ATCC 38163 / CBS 112.46 / NRRL 194 / M139</strain>
    </source>
</reference>
<reference evidence="4" key="2">
    <citation type="journal article" date="2009" name="Fungal Genet. Biol.">
        <title>The 2008 update of the Aspergillus nidulans genome annotation: a community effort.</title>
        <authorList>
            <person name="Wortman J.R."/>
            <person name="Gilsenan J.M."/>
            <person name="Joardar V."/>
            <person name="Deegan J."/>
            <person name="Clutterbuck J."/>
            <person name="Andersen M.R."/>
            <person name="Archer D."/>
            <person name="Bencina M."/>
            <person name="Braus G."/>
            <person name="Coutinho P."/>
            <person name="von Dohren H."/>
            <person name="Doonan J."/>
            <person name="Driessen A.J."/>
            <person name="Durek P."/>
            <person name="Espeso E."/>
            <person name="Fekete E."/>
            <person name="Flipphi M."/>
            <person name="Estrada C.G."/>
            <person name="Geysens S."/>
            <person name="Goldman G."/>
            <person name="de Groot P.W."/>
            <person name="Hansen K."/>
            <person name="Harris S.D."/>
            <person name="Heinekamp T."/>
            <person name="Helmstaedt K."/>
            <person name="Henrissat B."/>
            <person name="Hofmann G."/>
            <person name="Homan T."/>
            <person name="Horio T."/>
            <person name="Horiuchi H."/>
            <person name="James S."/>
            <person name="Jones M."/>
            <person name="Karaffa L."/>
            <person name="Karanyi Z."/>
            <person name="Kato M."/>
            <person name="Keller N."/>
            <person name="Kelly D.E."/>
            <person name="Kiel J.A."/>
            <person name="Kim J.M."/>
            <person name="van der Klei I.J."/>
            <person name="Klis F.M."/>
            <person name="Kovalchuk A."/>
            <person name="Krasevec N."/>
            <person name="Kubicek C.P."/>
            <person name="Liu B."/>
            <person name="Maccabe A."/>
            <person name="Meyer V."/>
            <person name="Mirabito P."/>
            <person name="Miskei M."/>
            <person name="Mos M."/>
            <person name="Mullins J."/>
            <person name="Nelson D.R."/>
            <person name="Nielsen J."/>
            <person name="Oakley B.R."/>
            <person name="Osmani S.A."/>
            <person name="Pakula T."/>
            <person name="Paszewski A."/>
            <person name="Paulsen I."/>
            <person name="Pilsyk S."/>
            <person name="Pocsi I."/>
            <person name="Punt P.J."/>
            <person name="Ram A.F."/>
            <person name="Ren Q."/>
            <person name="Robellet X."/>
            <person name="Robson G."/>
            <person name="Seiboth B."/>
            <person name="van Solingen P."/>
            <person name="Specht T."/>
            <person name="Sun J."/>
            <person name="Taheri-Talesh N."/>
            <person name="Takeshita N."/>
            <person name="Ussery D."/>
            <person name="vanKuyk P.A."/>
            <person name="Visser H."/>
            <person name="van de Vondervoort P.J."/>
            <person name="de Vries R.P."/>
            <person name="Walton J."/>
            <person name="Xiang X."/>
            <person name="Xiong Y."/>
            <person name="Zeng A.P."/>
            <person name="Brandt B.W."/>
            <person name="Cornell M.J."/>
            <person name="van den Hondel C.A."/>
            <person name="Visser J."/>
            <person name="Oliver S.G."/>
            <person name="Turner G."/>
        </authorList>
    </citation>
    <scope>GENOME REANNOTATION</scope>
    <source>
        <strain evidence="4">FGSC A4 / ATCC 38163 / CBS 112.46 / NRRL 194 / M139</strain>
    </source>
</reference>
<feature type="region of interest" description="Disordered" evidence="1">
    <location>
        <begin position="20"/>
        <end position="51"/>
    </location>
</feature>
<organism evidence="3 4">
    <name type="scientific">Emericella nidulans (strain FGSC A4 / ATCC 38163 / CBS 112.46 / NRRL 194 / M139)</name>
    <name type="common">Aspergillus nidulans</name>
    <dbReference type="NCBI Taxonomy" id="227321"/>
    <lineage>
        <taxon>Eukaryota</taxon>
        <taxon>Fungi</taxon>
        <taxon>Dikarya</taxon>
        <taxon>Ascomycota</taxon>
        <taxon>Pezizomycotina</taxon>
        <taxon>Eurotiomycetes</taxon>
        <taxon>Eurotiomycetidae</taxon>
        <taxon>Eurotiales</taxon>
        <taxon>Aspergillaceae</taxon>
        <taxon>Aspergillus</taxon>
        <taxon>Aspergillus subgen. Nidulantes</taxon>
    </lineage>
</organism>
<accession>C8VIL9</accession>
<keyword evidence="2" id="KW-1133">Transmembrane helix</keyword>
<evidence type="ECO:0000313" key="3">
    <source>
        <dbReference type="EMBL" id="CBF83404.1"/>
    </source>
</evidence>
<accession>Q5B8M7</accession>
<dbReference type="GeneID" id="2874235"/>
<dbReference type="InParanoid" id="Q5B8M7"/>
<evidence type="ECO:0000256" key="2">
    <source>
        <dbReference type="SAM" id="Phobius"/>
    </source>
</evidence>
<evidence type="ECO:0000313" key="4">
    <source>
        <dbReference type="Proteomes" id="UP000000560"/>
    </source>
</evidence>
<evidence type="ECO:0000256" key="1">
    <source>
        <dbReference type="SAM" id="MobiDB-lite"/>
    </source>
</evidence>
<keyword evidence="2" id="KW-0812">Transmembrane</keyword>
<dbReference type="OrthoDB" id="4522394at2759"/>
<dbReference type="eggNOG" id="ENOG502RNQ8">
    <property type="taxonomic scope" value="Eukaryota"/>
</dbReference>
<gene>
    <name evidence="3" type="ORF">ANIA_03103</name>
</gene>
<dbReference type="EMBL" id="BN001306">
    <property type="protein sequence ID" value="CBF83404.1"/>
    <property type="molecule type" value="Genomic_DNA"/>
</dbReference>
<feature type="compositionally biased region" description="Basic and acidic residues" evidence="1">
    <location>
        <begin position="35"/>
        <end position="46"/>
    </location>
</feature>
<dbReference type="HOGENOM" id="CLU_1065695_0_0_1"/>
<dbReference type="RefSeq" id="XP_660707.1">
    <property type="nucleotide sequence ID" value="XM_655615.1"/>
</dbReference>
<proteinExistence type="predicted"/>
<sequence>MGTLISRPTLRLRRSCHNGVTVQDQTSLSLPRGPVSREEPQDDWHKRPSSGMNRTAHTVKFDRIRFVVPSLSVALGALFGITLMVAMEQAKRYKPSLIRSQIELRGSNCLQTSLGPLSKPTKTSNWTRGSRRLSAVIQASPLVDSCNPISTIPLKMPSKPSNKNALPEPQGLVYDESDMALFRAKLSYHATIESRLASNDTNLISISEHQARIIKRWEMLKQVEKDMTEKGKILSPGEKKQLAQYEWRYKMLEELATKSSK</sequence>
<dbReference type="Proteomes" id="UP000000560">
    <property type="component" value="Chromosome VI"/>
</dbReference>